<protein>
    <submittedName>
        <fullName evidence="1">Uncharacterized protein</fullName>
    </submittedName>
</protein>
<proteinExistence type="predicted"/>
<keyword evidence="2" id="KW-1185">Reference proteome</keyword>
<dbReference type="EMBL" id="OU503048">
    <property type="protein sequence ID" value="CAI9774020.1"/>
    <property type="molecule type" value="Genomic_DNA"/>
</dbReference>
<sequence length="252" mass="27995">MPIYSWPESLQTDEVIKSKDILDFLTSNPEIKDQLFSMADTDPPTSSSLEELNMKKTNGMTKASVSTPTRDFVAEEFGFKMDSKVLTEASVSTSTTELVSEETSFKVDRTICGHRRNGKHTGDADWSHELQAWKHRDGTKTDGGSGVALFSSFRDATIFNVQSHQIMSRGHLTHNPRPNNKSSQLASLLSLAKAMLKFIQVQAELKVKTPYFSIQPISSLNILGSVSRAWHSSPNLSITLPGRQTSWFGQIL</sequence>
<organism evidence="1 2">
    <name type="scientific">Fraxinus pennsylvanica</name>
    <dbReference type="NCBI Taxonomy" id="56036"/>
    <lineage>
        <taxon>Eukaryota</taxon>
        <taxon>Viridiplantae</taxon>
        <taxon>Streptophyta</taxon>
        <taxon>Embryophyta</taxon>
        <taxon>Tracheophyta</taxon>
        <taxon>Spermatophyta</taxon>
        <taxon>Magnoliopsida</taxon>
        <taxon>eudicotyledons</taxon>
        <taxon>Gunneridae</taxon>
        <taxon>Pentapetalae</taxon>
        <taxon>asterids</taxon>
        <taxon>lamiids</taxon>
        <taxon>Lamiales</taxon>
        <taxon>Oleaceae</taxon>
        <taxon>Oleeae</taxon>
        <taxon>Fraxinus</taxon>
    </lineage>
</organism>
<evidence type="ECO:0000313" key="1">
    <source>
        <dbReference type="EMBL" id="CAI9774020.1"/>
    </source>
</evidence>
<name>A0AAD1ZR01_9LAMI</name>
<gene>
    <name evidence="1" type="ORF">FPE_LOCUS21450</name>
</gene>
<evidence type="ECO:0000313" key="2">
    <source>
        <dbReference type="Proteomes" id="UP000834106"/>
    </source>
</evidence>
<dbReference type="Proteomes" id="UP000834106">
    <property type="component" value="Chromosome 13"/>
</dbReference>
<reference evidence="1" key="1">
    <citation type="submission" date="2023-05" db="EMBL/GenBank/DDBJ databases">
        <authorList>
            <person name="Huff M."/>
        </authorList>
    </citation>
    <scope>NUCLEOTIDE SEQUENCE</scope>
</reference>
<accession>A0AAD1ZR01</accession>
<dbReference type="AlphaFoldDB" id="A0AAD1ZR01"/>